<feature type="transmembrane region" description="Helical" evidence="1">
    <location>
        <begin position="70"/>
        <end position="95"/>
    </location>
</feature>
<evidence type="ECO:0000259" key="2">
    <source>
        <dbReference type="Pfam" id="PF13828"/>
    </source>
</evidence>
<dbReference type="AlphaFoldDB" id="A0A2N5J0V9"/>
<keyword evidence="1" id="KW-1133">Transmembrane helix</keyword>
<feature type="transmembrane region" description="Helical" evidence="1">
    <location>
        <begin position="31"/>
        <end position="58"/>
    </location>
</feature>
<feature type="domain" description="DUF4190" evidence="2">
    <location>
        <begin position="33"/>
        <end position="88"/>
    </location>
</feature>
<dbReference type="OrthoDB" id="3237202at2"/>
<evidence type="ECO:0000256" key="1">
    <source>
        <dbReference type="SAM" id="Phobius"/>
    </source>
</evidence>
<keyword evidence="1" id="KW-0472">Membrane</keyword>
<protein>
    <recommendedName>
        <fullName evidence="2">DUF4190 domain-containing protein</fullName>
    </recommendedName>
</protein>
<comment type="caution">
    <text evidence="3">The sequence shown here is derived from an EMBL/GenBank/DDBJ whole genome shotgun (WGS) entry which is preliminary data.</text>
</comment>
<dbReference type="Pfam" id="PF13828">
    <property type="entry name" value="DUF4190"/>
    <property type="match status" value="1"/>
</dbReference>
<evidence type="ECO:0000313" key="4">
    <source>
        <dbReference type="Proteomes" id="UP000234935"/>
    </source>
</evidence>
<evidence type="ECO:0000313" key="3">
    <source>
        <dbReference type="EMBL" id="PLS27855.1"/>
    </source>
</evidence>
<dbReference type="RefSeq" id="WP_026645236.1">
    <property type="nucleotide sequence ID" value="NZ_NMYC01000001.1"/>
</dbReference>
<name>A0A2N5J0V9_9BIFI</name>
<organism evidence="3 4">
    <name type="scientific">Bifidobacterium anseris</name>
    <dbReference type="NCBI Taxonomy" id="2020963"/>
    <lineage>
        <taxon>Bacteria</taxon>
        <taxon>Bacillati</taxon>
        <taxon>Actinomycetota</taxon>
        <taxon>Actinomycetes</taxon>
        <taxon>Bifidobacteriales</taxon>
        <taxon>Bifidobacteriaceae</taxon>
        <taxon>Bifidobacterium</taxon>
    </lineage>
</organism>
<proteinExistence type="predicted"/>
<keyword evidence="1" id="KW-0812">Transmembrane</keyword>
<dbReference type="InterPro" id="IPR025241">
    <property type="entry name" value="DUF4190"/>
</dbReference>
<dbReference type="Proteomes" id="UP000234935">
    <property type="component" value="Unassembled WGS sequence"/>
</dbReference>
<gene>
    <name evidence="3" type="ORF">CGZ88_0017</name>
</gene>
<sequence length="110" mass="11610">MSTPIPPGRPASPTVPPPAPFAVPPRAPERWSVFAIVGFICAWVLPPAGLACSIVALSRIADDRTLRGRGLAIAGIVVSAIALLVAIAIIAYFIWFGLMFIPYGMQLRAS</sequence>
<reference evidence="3 4" key="1">
    <citation type="submission" date="2017-07" db="EMBL/GenBank/DDBJ databases">
        <title>Bifidobacterium novel species.</title>
        <authorList>
            <person name="Lugli G.A."/>
            <person name="Milani C."/>
            <person name="Duranti S."/>
            <person name="Mangifesta M."/>
        </authorList>
    </citation>
    <scope>NUCLEOTIDE SEQUENCE [LARGE SCALE GENOMIC DNA]</scope>
    <source>
        <strain evidence="4">Goo31D</strain>
    </source>
</reference>
<accession>A0A2N5J0V9</accession>
<keyword evidence="4" id="KW-1185">Reference proteome</keyword>
<dbReference type="EMBL" id="NMYC01000001">
    <property type="protein sequence ID" value="PLS27855.1"/>
    <property type="molecule type" value="Genomic_DNA"/>
</dbReference>